<keyword evidence="8" id="KW-0472">Membrane</keyword>
<keyword evidence="8" id="KW-1133">Transmembrane helix</keyword>
<keyword evidence="10" id="KW-1185">Reference proteome</keyword>
<comment type="cofactor">
    <cofactor evidence="1">
        <name>a divalent metal cation</name>
        <dbReference type="ChEBI" id="CHEBI:60240"/>
    </cofactor>
</comment>
<dbReference type="AlphaFoldDB" id="A0A8B8EYR9"/>
<dbReference type="InterPro" id="IPR006612">
    <property type="entry name" value="THAP_Znf"/>
</dbReference>
<feature type="coiled-coil region" evidence="7">
    <location>
        <begin position="129"/>
        <end position="163"/>
    </location>
</feature>
<dbReference type="RefSeq" id="XP_022345149.1">
    <property type="nucleotide sequence ID" value="XM_022489441.1"/>
</dbReference>
<accession>A0A8B8EYR9</accession>
<dbReference type="InterPro" id="IPR027806">
    <property type="entry name" value="HARBI1_dom"/>
</dbReference>
<keyword evidence="4" id="KW-0862">Zinc</keyword>
<name>A0A8B8EYR9_CRAVI</name>
<keyword evidence="2" id="KW-0479">Metal-binding</keyword>
<feature type="domain" description="THAP-type" evidence="9">
    <location>
        <begin position="1"/>
        <end position="87"/>
    </location>
</feature>
<dbReference type="GeneID" id="111137789"/>
<evidence type="ECO:0000256" key="7">
    <source>
        <dbReference type="SAM" id="Coils"/>
    </source>
</evidence>
<dbReference type="Pfam" id="PF13613">
    <property type="entry name" value="HTH_Tnp_4"/>
    <property type="match status" value="1"/>
</dbReference>
<keyword evidence="8" id="KW-0812">Transmembrane</keyword>
<keyword evidence="3 6" id="KW-0863">Zinc-finger</keyword>
<dbReference type="OrthoDB" id="10067850at2759"/>
<evidence type="ECO:0000256" key="4">
    <source>
        <dbReference type="ARBA" id="ARBA00022833"/>
    </source>
</evidence>
<evidence type="ECO:0000313" key="10">
    <source>
        <dbReference type="Proteomes" id="UP000694844"/>
    </source>
</evidence>
<evidence type="ECO:0000256" key="6">
    <source>
        <dbReference type="PROSITE-ProRule" id="PRU00309"/>
    </source>
</evidence>
<dbReference type="GO" id="GO:0008270">
    <property type="term" value="F:zinc ion binding"/>
    <property type="evidence" value="ECO:0007669"/>
    <property type="project" value="UniProtKB-KW"/>
</dbReference>
<dbReference type="InterPro" id="IPR027805">
    <property type="entry name" value="Transposase_HTH_dom"/>
</dbReference>
<keyword evidence="7" id="KW-0175">Coiled coil</keyword>
<evidence type="ECO:0000256" key="2">
    <source>
        <dbReference type="ARBA" id="ARBA00022723"/>
    </source>
</evidence>
<evidence type="ECO:0000256" key="5">
    <source>
        <dbReference type="ARBA" id="ARBA00023125"/>
    </source>
</evidence>
<feature type="transmembrane region" description="Helical" evidence="8">
    <location>
        <begin position="459"/>
        <end position="477"/>
    </location>
</feature>
<organism evidence="10 11">
    <name type="scientific">Crassostrea virginica</name>
    <name type="common">Eastern oyster</name>
    <dbReference type="NCBI Taxonomy" id="6565"/>
    <lineage>
        <taxon>Eukaryota</taxon>
        <taxon>Metazoa</taxon>
        <taxon>Spiralia</taxon>
        <taxon>Lophotrochozoa</taxon>
        <taxon>Mollusca</taxon>
        <taxon>Bivalvia</taxon>
        <taxon>Autobranchia</taxon>
        <taxon>Pteriomorphia</taxon>
        <taxon>Ostreida</taxon>
        <taxon>Ostreoidea</taxon>
        <taxon>Ostreidae</taxon>
        <taxon>Crassostrea</taxon>
    </lineage>
</organism>
<keyword evidence="5 6" id="KW-0238">DNA-binding</keyword>
<evidence type="ECO:0000256" key="1">
    <source>
        <dbReference type="ARBA" id="ARBA00001968"/>
    </source>
</evidence>
<evidence type="ECO:0000259" key="9">
    <source>
        <dbReference type="PROSITE" id="PS50950"/>
    </source>
</evidence>
<evidence type="ECO:0000313" key="11">
    <source>
        <dbReference type="RefSeq" id="XP_022345149.1"/>
    </source>
</evidence>
<dbReference type="PANTHER" id="PTHR23080">
    <property type="entry name" value="THAP DOMAIN PROTEIN"/>
    <property type="match status" value="1"/>
</dbReference>
<evidence type="ECO:0000256" key="8">
    <source>
        <dbReference type="SAM" id="Phobius"/>
    </source>
</evidence>
<evidence type="ECO:0000256" key="3">
    <source>
        <dbReference type="ARBA" id="ARBA00022771"/>
    </source>
</evidence>
<dbReference type="GO" id="GO:0003677">
    <property type="term" value="F:DNA binding"/>
    <property type="evidence" value="ECO:0007669"/>
    <property type="project" value="UniProtKB-UniRule"/>
</dbReference>
<dbReference type="PANTHER" id="PTHR23080:SF63">
    <property type="entry name" value="TICK TRANSPOSON"/>
    <property type="match status" value="1"/>
</dbReference>
<dbReference type="SUPFAM" id="SSF57716">
    <property type="entry name" value="Glucocorticoid receptor-like (DNA-binding domain)"/>
    <property type="match status" value="1"/>
</dbReference>
<sequence length="482" mass="55281">MSHRCAIWGCDNDYKQPEKWVIMPHVKEHIGSNAKIVLHRCPKEIWYPKWTKLINRQGFSVSKHTRVCSNHFKYGQPREQEPHPTLFLKGYECKPGRKPPLKRELFRKQYEQDYSCTDDLEASPPAKSSKEYENEIKMLKEQNEMLEDRIKHLENDIEQLTVQKKFGIHSINHSDYLVKVHTGLSSYALFSWIFNEVKDVAVNMKYYKGEQSLDTKSYQESNGKKPGPKRKLSMEDELLMTIMKLRLNLNLEFLASMFQVSVSLVSSVVSTWIILLSKELVPLIHWPSHEELTQYYPQCFEKYGTVSAIIDCTEVQTERPTLDSANSMMFSNYKGRHTYKALIACTPGGTASYVSQVCGGDMSDVDVVRKSGLLNKIKKNDKIMADKGFSNKDDFLIEGAQLITPEILRKDTQFTVAKNVVNAEISNARIHVERVIGRMKDFKILQGPIPLAFADIVDHIFVVCGCMINLMGILVPLKSKSK</sequence>
<dbReference type="PROSITE" id="PS50950">
    <property type="entry name" value="ZF_THAP"/>
    <property type="match status" value="1"/>
</dbReference>
<reference evidence="11" key="1">
    <citation type="submission" date="2025-08" db="UniProtKB">
        <authorList>
            <consortium name="RefSeq"/>
        </authorList>
    </citation>
    <scope>IDENTIFICATION</scope>
    <source>
        <tissue evidence="11">Whole sample</tissue>
    </source>
</reference>
<dbReference type="Pfam" id="PF13359">
    <property type="entry name" value="DDE_Tnp_4"/>
    <property type="match status" value="1"/>
</dbReference>
<gene>
    <name evidence="11" type="primary">LOC111137789</name>
</gene>
<dbReference type="Proteomes" id="UP000694844">
    <property type="component" value="Chromosome 5"/>
</dbReference>
<dbReference type="KEGG" id="cvn:111137789"/>
<dbReference type="Pfam" id="PF05485">
    <property type="entry name" value="THAP"/>
    <property type="match status" value="1"/>
</dbReference>
<protein>
    <submittedName>
        <fullName evidence="11">Uncharacterized protein LOC111137789</fullName>
    </submittedName>
</protein>
<proteinExistence type="predicted"/>